<evidence type="ECO:0000313" key="2">
    <source>
        <dbReference type="Proteomes" id="UP000239209"/>
    </source>
</evidence>
<sequence length="115" mass="12526">MSANTVVHRLLGSPLAPLLGRSLTVLRYRARSGATISLPVQYARAGDTLVVLAGDAGRKTWWRHFTAPAPVEVLLGGDWLAATGRLDPSAGDVYRRAFPRRAVPPAPRFVRIDLR</sequence>
<keyword evidence="2" id="KW-1185">Reference proteome</keyword>
<accession>A0A2T0SHL8</accession>
<dbReference type="AlphaFoldDB" id="A0A2T0SHL8"/>
<reference evidence="1 2" key="1">
    <citation type="submission" date="2018-03" db="EMBL/GenBank/DDBJ databases">
        <title>Genomic Encyclopedia of Archaeal and Bacterial Type Strains, Phase II (KMG-II): from individual species to whole genera.</title>
        <authorList>
            <person name="Goeker M."/>
        </authorList>
    </citation>
    <scope>NUCLEOTIDE SEQUENCE [LARGE SCALE GENOMIC DNA]</scope>
    <source>
        <strain evidence="1 2">DSM 45348</strain>
    </source>
</reference>
<name>A0A2T0SHL8_9ACTN</name>
<comment type="caution">
    <text evidence="1">The sequence shown here is derived from an EMBL/GenBank/DDBJ whole genome shotgun (WGS) entry which is preliminary data.</text>
</comment>
<evidence type="ECO:0008006" key="3">
    <source>
        <dbReference type="Google" id="ProtNLM"/>
    </source>
</evidence>
<organism evidence="1 2">
    <name type="scientific">Pseudosporangium ferrugineum</name>
    <dbReference type="NCBI Taxonomy" id="439699"/>
    <lineage>
        <taxon>Bacteria</taxon>
        <taxon>Bacillati</taxon>
        <taxon>Actinomycetota</taxon>
        <taxon>Actinomycetes</taxon>
        <taxon>Micromonosporales</taxon>
        <taxon>Micromonosporaceae</taxon>
        <taxon>Pseudosporangium</taxon>
    </lineage>
</organism>
<dbReference type="Gene3D" id="2.30.110.10">
    <property type="entry name" value="Electron Transport, Fmn-binding Protein, Chain A"/>
    <property type="match status" value="1"/>
</dbReference>
<protein>
    <recommendedName>
        <fullName evidence="3">Deazaflavin-dependent oxidoreductase (Nitroreductase family)</fullName>
    </recommendedName>
</protein>
<gene>
    <name evidence="1" type="ORF">CLV70_10173</name>
</gene>
<dbReference type="RefSeq" id="WP_106124292.1">
    <property type="nucleotide sequence ID" value="NZ_PVZG01000001.1"/>
</dbReference>
<dbReference type="InterPro" id="IPR012349">
    <property type="entry name" value="Split_barrel_FMN-bd"/>
</dbReference>
<dbReference type="OrthoDB" id="3292498at2"/>
<proteinExistence type="predicted"/>
<dbReference type="Proteomes" id="UP000239209">
    <property type="component" value="Unassembled WGS sequence"/>
</dbReference>
<evidence type="ECO:0000313" key="1">
    <source>
        <dbReference type="EMBL" id="PRY32914.1"/>
    </source>
</evidence>
<dbReference type="EMBL" id="PVZG01000001">
    <property type="protein sequence ID" value="PRY32914.1"/>
    <property type="molecule type" value="Genomic_DNA"/>
</dbReference>